<reference evidence="3 4" key="1">
    <citation type="submission" date="2011-02" db="EMBL/GenBank/DDBJ databases">
        <title>The Genome Sequence of Sphaeroforma arctica JP610.</title>
        <authorList>
            <consortium name="The Broad Institute Genome Sequencing Platform"/>
            <person name="Russ C."/>
            <person name="Cuomo C."/>
            <person name="Young S.K."/>
            <person name="Zeng Q."/>
            <person name="Gargeya S."/>
            <person name="Alvarado L."/>
            <person name="Berlin A."/>
            <person name="Chapman S.B."/>
            <person name="Chen Z."/>
            <person name="Freedman E."/>
            <person name="Gellesch M."/>
            <person name="Goldberg J."/>
            <person name="Griggs A."/>
            <person name="Gujja S."/>
            <person name="Heilman E."/>
            <person name="Heiman D."/>
            <person name="Howarth C."/>
            <person name="Mehta T."/>
            <person name="Neiman D."/>
            <person name="Pearson M."/>
            <person name="Roberts A."/>
            <person name="Saif S."/>
            <person name="Shea T."/>
            <person name="Shenoy N."/>
            <person name="Sisk P."/>
            <person name="Stolte C."/>
            <person name="Sykes S."/>
            <person name="White J."/>
            <person name="Yandava C."/>
            <person name="Burger G."/>
            <person name="Gray M.W."/>
            <person name="Holland P.W.H."/>
            <person name="King N."/>
            <person name="Lang F.B.F."/>
            <person name="Roger A.J."/>
            <person name="Ruiz-Trillo I."/>
            <person name="Haas B."/>
            <person name="Nusbaum C."/>
            <person name="Birren B."/>
        </authorList>
    </citation>
    <scope>NUCLEOTIDE SEQUENCE [LARGE SCALE GENOMIC DNA]</scope>
    <source>
        <strain evidence="3 4">JP610</strain>
    </source>
</reference>
<accession>A0A0L0FHZ0</accession>
<feature type="compositionally biased region" description="Polar residues" evidence="1">
    <location>
        <begin position="64"/>
        <end position="85"/>
    </location>
</feature>
<dbReference type="GeneID" id="25912344"/>
<proteinExistence type="predicted"/>
<feature type="signal peptide" evidence="2">
    <location>
        <begin position="1"/>
        <end position="24"/>
    </location>
</feature>
<name>A0A0L0FHZ0_9EUKA</name>
<feature type="region of interest" description="Disordered" evidence="1">
    <location>
        <begin position="60"/>
        <end position="96"/>
    </location>
</feature>
<keyword evidence="2" id="KW-0732">Signal</keyword>
<feature type="chain" id="PRO_5005538046" evidence="2">
    <location>
        <begin position="25"/>
        <end position="114"/>
    </location>
</feature>
<dbReference type="AlphaFoldDB" id="A0A0L0FHZ0"/>
<dbReference type="Proteomes" id="UP000054560">
    <property type="component" value="Unassembled WGS sequence"/>
</dbReference>
<gene>
    <name evidence="3" type="ORF">SARC_11840</name>
</gene>
<feature type="non-terminal residue" evidence="3">
    <location>
        <position position="1"/>
    </location>
</feature>
<organism evidence="3 4">
    <name type="scientific">Sphaeroforma arctica JP610</name>
    <dbReference type="NCBI Taxonomy" id="667725"/>
    <lineage>
        <taxon>Eukaryota</taxon>
        <taxon>Ichthyosporea</taxon>
        <taxon>Ichthyophonida</taxon>
        <taxon>Sphaeroforma</taxon>
    </lineage>
</organism>
<dbReference type="RefSeq" id="XP_014149540.1">
    <property type="nucleotide sequence ID" value="XM_014294065.1"/>
</dbReference>
<protein>
    <submittedName>
        <fullName evidence="3">Uncharacterized protein</fullName>
    </submittedName>
</protein>
<evidence type="ECO:0000313" key="3">
    <source>
        <dbReference type="EMBL" id="KNC75638.1"/>
    </source>
</evidence>
<sequence>GVREYFHSLVTHLFLAQALLPTDAYETLYQSETARYVTRMNEFGDVETWLYHKKPNTKDDGVFNTETSRNSSPVGIHSPSLTDGQHTPPFGGDGKIPPIERRYLSICAWSCPDV</sequence>
<keyword evidence="4" id="KW-1185">Reference proteome</keyword>
<evidence type="ECO:0000313" key="4">
    <source>
        <dbReference type="Proteomes" id="UP000054560"/>
    </source>
</evidence>
<evidence type="ECO:0000256" key="2">
    <source>
        <dbReference type="SAM" id="SignalP"/>
    </source>
</evidence>
<dbReference type="EMBL" id="KQ243507">
    <property type="protein sequence ID" value="KNC75638.1"/>
    <property type="molecule type" value="Genomic_DNA"/>
</dbReference>
<evidence type="ECO:0000256" key="1">
    <source>
        <dbReference type="SAM" id="MobiDB-lite"/>
    </source>
</evidence>